<feature type="domain" description="NTF2-like" evidence="2">
    <location>
        <begin position="92"/>
        <end position="229"/>
    </location>
</feature>
<evidence type="ECO:0000313" key="4">
    <source>
        <dbReference type="Proteomes" id="UP000054342"/>
    </source>
</evidence>
<reference evidence="3 4" key="1">
    <citation type="submission" date="2015-01" db="EMBL/GenBank/DDBJ databases">
        <title>The Genome Sequence of Exophiala xenobiotica CBS118157.</title>
        <authorList>
            <consortium name="The Broad Institute Genomics Platform"/>
            <person name="Cuomo C."/>
            <person name="de Hoog S."/>
            <person name="Gorbushina A."/>
            <person name="Stielow B."/>
            <person name="Teixiera M."/>
            <person name="Abouelleil A."/>
            <person name="Chapman S.B."/>
            <person name="Priest M."/>
            <person name="Young S.K."/>
            <person name="Wortman J."/>
            <person name="Nusbaum C."/>
            <person name="Birren B."/>
        </authorList>
    </citation>
    <scope>NUCLEOTIDE SEQUENCE [LARGE SCALE GENOMIC DNA]</scope>
    <source>
        <strain evidence="3 4">CBS 118157</strain>
    </source>
</reference>
<feature type="chain" id="PRO_5002254361" description="NTF2-like domain-containing protein" evidence="1">
    <location>
        <begin position="18"/>
        <end position="237"/>
    </location>
</feature>
<feature type="signal peptide" evidence="1">
    <location>
        <begin position="1"/>
        <end position="17"/>
    </location>
</feature>
<gene>
    <name evidence="3" type="ORF">PV05_11264</name>
</gene>
<evidence type="ECO:0000259" key="2">
    <source>
        <dbReference type="Pfam" id="PF26534"/>
    </source>
</evidence>
<dbReference type="HOGENOM" id="CLU_1065734_0_0_1"/>
<keyword evidence="1" id="KW-0732">Signal</keyword>
<keyword evidence="4" id="KW-1185">Reference proteome</keyword>
<proteinExistence type="predicted"/>
<dbReference type="RefSeq" id="XP_013310180.1">
    <property type="nucleotide sequence ID" value="XM_013454726.1"/>
</dbReference>
<name>A0A0D2BBU4_9EURO</name>
<dbReference type="GeneID" id="25333172"/>
<organism evidence="3 4">
    <name type="scientific">Exophiala xenobiotica</name>
    <dbReference type="NCBI Taxonomy" id="348802"/>
    <lineage>
        <taxon>Eukaryota</taxon>
        <taxon>Fungi</taxon>
        <taxon>Dikarya</taxon>
        <taxon>Ascomycota</taxon>
        <taxon>Pezizomycotina</taxon>
        <taxon>Eurotiomycetes</taxon>
        <taxon>Chaetothyriomycetidae</taxon>
        <taxon>Chaetothyriales</taxon>
        <taxon>Herpotrichiellaceae</taxon>
        <taxon>Exophiala</taxon>
    </lineage>
</organism>
<dbReference type="Proteomes" id="UP000054342">
    <property type="component" value="Unassembled WGS sequence"/>
</dbReference>
<dbReference type="AlphaFoldDB" id="A0A0D2BBU4"/>
<dbReference type="OrthoDB" id="5596743at2759"/>
<sequence length="237" mass="24741">MQALFAAFVSFLAVAAANPFLEHRGTCNADNCARAVTGSNAGQPLATRQADCSAFLNPVPTPTVPNYASACGNNARYSSACSCLGYTAPTYTCISPAQASSIVSTFASFLTAPQAPDFSSKANALLAPNFTDTSGSINFLAGKNLSALTFPSKAAFIGGQGQQPPIPSLATLDIFFSCTKIAWRWLAQGIGSGQYEVKGIDTFTVTPQGQISEVYAEFNSAAWEADIGNPQCPNARH</sequence>
<evidence type="ECO:0000313" key="3">
    <source>
        <dbReference type="EMBL" id="KIW49596.1"/>
    </source>
</evidence>
<protein>
    <recommendedName>
        <fullName evidence="2">NTF2-like domain-containing protein</fullName>
    </recommendedName>
</protein>
<dbReference type="EMBL" id="KN847323">
    <property type="protein sequence ID" value="KIW49596.1"/>
    <property type="molecule type" value="Genomic_DNA"/>
</dbReference>
<accession>A0A0D2BBU4</accession>
<evidence type="ECO:0000256" key="1">
    <source>
        <dbReference type="SAM" id="SignalP"/>
    </source>
</evidence>
<dbReference type="InterPro" id="IPR058645">
    <property type="entry name" value="NTF2-like_dom_7"/>
</dbReference>
<dbReference type="Pfam" id="PF26534">
    <property type="entry name" value="NTF2_7"/>
    <property type="match status" value="1"/>
</dbReference>